<dbReference type="EMBL" id="MGGD01000032">
    <property type="protein sequence ID" value="OGM20547.1"/>
    <property type="molecule type" value="Genomic_DNA"/>
</dbReference>
<dbReference type="Pfam" id="PF00472">
    <property type="entry name" value="RF-1"/>
    <property type="match status" value="1"/>
</dbReference>
<dbReference type="GO" id="GO:0003747">
    <property type="term" value="F:translation release factor activity"/>
    <property type="evidence" value="ECO:0007669"/>
    <property type="project" value="InterPro"/>
</dbReference>
<dbReference type="Pfam" id="PF03462">
    <property type="entry name" value="PCRF"/>
    <property type="match status" value="1"/>
</dbReference>
<evidence type="ECO:0000256" key="3">
    <source>
        <dbReference type="ARBA" id="ARBA00022917"/>
    </source>
</evidence>
<dbReference type="Gene3D" id="3.30.160.20">
    <property type="match status" value="1"/>
</dbReference>
<dbReference type="InterPro" id="IPR005139">
    <property type="entry name" value="PCRF"/>
</dbReference>
<dbReference type="SUPFAM" id="SSF75620">
    <property type="entry name" value="Release factor"/>
    <property type="match status" value="1"/>
</dbReference>
<evidence type="ECO:0000256" key="2">
    <source>
        <dbReference type="ARBA" id="ARBA00022481"/>
    </source>
</evidence>
<dbReference type="PANTHER" id="PTHR43804:SF7">
    <property type="entry name" value="LD18447P"/>
    <property type="match status" value="1"/>
</dbReference>
<evidence type="ECO:0000256" key="1">
    <source>
        <dbReference type="ARBA" id="ARBA00010835"/>
    </source>
</evidence>
<dbReference type="PANTHER" id="PTHR43804">
    <property type="entry name" value="LD18447P"/>
    <property type="match status" value="1"/>
</dbReference>
<keyword evidence="2" id="KW-0488">Methylation</keyword>
<proteinExistence type="inferred from homology"/>
<reference evidence="5 6" key="1">
    <citation type="journal article" date="2016" name="Nat. Commun.">
        <title>Thousands of microbial genomes shed light on interconnected biogeochemical processes in an aquifer system.</title>
        <authorList>
            <person name="Anantharaman K."/>
            <person name="Brown C.T."/>
            <person name="Hug L.A."/>
            <person name="Sharon I."/>
            <person name="Castelle C.J."/>
            <person name="Probst A.J."/>
            <person name="Thomas B.C."/>
            <person name="Singh A."/>
            <person name="Wilkins M.J."/>
            <person name="Karaoz U."/>
            <person name="Brodie E.L."/>
            <person name="Williams K.H."/>
            <person name="Hubbard S.S."/>
            <person name="Banfield J.F."/>
        </authorList>
    </citation>
    <scope>NUCLEOTIDE SEQUENCE [LARGE SCALE GENOMIC DNA]</scope>
</reference>
<protein>
    <recommendedName>
        <fullName evidence="4">Peptide chain release factor domain-containing protein</fullName>
    </recommendedName>
</protein>
<dbReference type="InterPro" id="IPR050057">
    <property type="entry name" value="Prokaryotic/Mito_RF"/>
</dbReference>
<dbReference type="GO" id="GO:0005737">
    <property type="term" value="C:cytoplasm"/>
    <property type="evidence" value="ECO:0007669"/>
    <property type="project" value="UniProtKB-ARBA"/>
</dbReference>
<sequence>MNNHNLQKQNYLYGQNFALQKAYIEIRGATGGDEAKIWGLDLLRMYMRFAVRKGWKISQVDEKTLMITGNGVFELLKKESGVHRVQRVPKTEKRGRVHTSTATVAVLPEIKESEVNINPVDLEWQFYRASTQGGQNVQKVSTAVRLIHKPTGLVVTSQEERFQEQNRKIAMDLLRAKLWEREEERKLKEIADYRSPIGRGMRSEKIRTYNFPQNRVTDHRINKSYGNLESIIDGNLDKLTEALQSTNI</sequence>
<accession>A0A1F7XZQ9</accession>
<organism evidence="5 6">
    <name type="scientific">Candidatus Woesebacteria bacterium RIFCSPHIGHO2_01_FULL_38_26b</name>
    <dbReference type="NCBI Taxonomy" id="1802491"/>
    <lineage>
        <taxon>Bacteria</taxon>
        <taxon>Candidatus Woeseibacteriota</taxon>
    </lineage>
</organism>
<gene>
    <name evidence="5" type="ORF">A2771_03670</name>
</gene>
<dbReference type="InterPro" id="IPR045853">
    <property type="entry name" value="Pep_chain_release_fac_I_sf"/>
</dbReference>
<dbReference type="AlphaFoldDB" id="A0A1F7XZQ9"/>
<evidence type="ECO:0000313" key="5">
    <source>
        <dbReference type="EMBL" id="OGM20547.1"/>
    </source>
</evidence>
<keyword evidence="3" id="KW-0648">Protein biosynthesis</keyword>
<feature type="domain" description="Peptide chain release factor" evidence="4">
    <location>
        <begin position="1"/>
        <end position="79"/>
    </location>
</feature>
<dbReference type="InterPro" id="IPR000352">
    <property type="entry name" value="Pep_chain_release_fac_I"/>
</dbReference>
<dbReference type="Proteomes" id="UP000176741">
    <property type="component" value="Unassembled WGS sequence"/>
</dbReference>
<dbReference type="SMART" id="SM00937">
    <property type="entry name" value="PCRF"/>
    <property type="match status" value="1"/>
</dbReference>
<evidence type="ECO:0000259" key="4">
    <source>
        <dbReference type="SMART" id="SM00937"/>
    </source>
</evidence>
<dbReference type="Gene3D" id="3.30.70.1660">
    <property type="match status" value="1"/>
</dbReference>
<comment type="caution">
    <text evidence="5">The sequence shown here is derived from an EMBL/GenBank/DDBJ whole genome shotgun (WGS) entry which is preliminary data.</text>
</comment>
<evidence type="ECO:0000313" key="6">
    <source>
        <dbReference type="Proteomes" id="UP000176741"/>
    </source>
</evidence>
<comment type="similarity">
    <text evidence="1">Belongs to the prokaryotic/mitochondrial release factor family.</text>
</comment>
<name>A0A1F7XZQ9_9BACT</name>